<evidence type="ECO:0000256" key="4">
    <source>
        <dbReference type="ARBA" id="ARBA00022695"/>
    </source>
</evidence>
<dbReference type="Proteomes" id="UP000695802">
    <property type="component" value="Unassembled WGS sequence"/>
</dbReference>
<dbReference type="PANTHER" id="PTHR46173">
    <property type="entry name" value="CCA TRNA NUCLEOTIDYLTRANSFERASE 1, MITOCHONDRIAL"/>
    <property type="match status" value="1"/>
</dbReference>
<dbReference type="Gene3D" id="3.30.460.10">
    <property type="entry name" value="Beta Polymerase, domain 2"/>
    <property type="match status" value="1"/>
</dbReference>
<comment type="similarity">
    <text evidence="7">Belongs to the tRNA nucleotidyltransferase/poly(A) polymerase family.</text>
</comment>
<proteinExistence type="inferred from homology"/>
<reference evidence="9 10" key="1">
    <citation type="submission" date="2021-02" db="EMBL/GenBank/DDBJ databases">
        <title>Taxonomically Unique Crown Gall-Associated Xanthomonas Stains Have Deficiency in Virulence Repertories.</title>
        <authorList>
            <person name="Mafakheri H."/>
            <person name="Taghavi S.M."/>
            <person name="Dimkic I."/>
            <person name="Nemanja K."/>
            <person name="Osdaghi E."/>
        </authorList>
    </citation>
    <scope>NUCLEOTIDE SEQUENCE [LARGE SCALE GENOMIC DNA]</scope>
    <source>
        <strain evidence="9 10">FX4</strain>
    </source>
</reference>
<keyword evidence="3" id="KW-0819">tRNA processing</keyword>
<evidence type="ECO:0000256" key="1">
    <source>
        <dbReference type="ARBA" id="ARBA00001946"/>
    </source>
</evidence>
<evidence type="ECO:0000256" key="5">
    <source>
        <dbReference type="ARBA" id="ARBA00022723"/>
    </source>
</evidence>
<evidence type="ECO:0000256" key="6">
    <source>
        <dbReference type="ARBA" id="ARBA00022842"/>
    </source>
</evidence>
<sequence>MKIIDASLAPERVEAALEQQVYRDDRCDVRVRDLIEVFRRAGKRVFIIGGTPRDWLAGRPAKDIDLALDCGLDETHRLLCDAYPGTDAAALRMRNDRFGVLRWGDAASGAVDINILRSWKDIQNGDMWNTRFVARADLAEDALMRDFSVNAFYYDCAERVLLDPLGCGVGDLHEKSLRLIAHPRVLEASYRMTFRIAQFLSRGYSATSNVLAYLDSHADRDIQGMGTRIRRWTPEHLRVESDQQEAFKRALYAHARQPASIDTLDSFFA</sequence>
<protein>
    <submittedName>
        <fullName evidence="9">CCA tRNA nucleotidyltransferase</fullName>
    </submittedName>
</protein>
<comment type="caution">
    <text evidence="9">The sequence shown here is derived from an EMBL/GenBank/DDBJ whole genome shotgun (WGS) entry which is preliminary data.</text>
</comment>
<dbReference type="PANTHER" id="PTHR46173:SF1">
    <property type="entry name" value="CCA TRNA NUCLEOTIDYLTRANSFERASE 1, MITOCHONDRIAL"/>
    <property type="match status" value="1"/>
</dbReference>
<dbReference type="EMBL" id="JAFIWB010000031">
    <property type="protein sequence ID" value="MBN6104472.1"/>
    <property type="molecule type" value="Genomic_DNA"/>
</dbReference>
<organism evidence="9 10">
    <name type="scientific">Xanthomonas bonasiae</name>
    <dbReference type="NCBI Taxonomy" id="2810351"/>
    <lineage>
        <taxon>Bacteria</taxon>
        <taxon>Pseudomonadati</taxon>
        <taxon>Pseudomonadota</taxon>
        <taxon>Gammaproteobacteria</taxon>
        <taxon>Lysobacterales</taxon>
        <taxon>Lysobacteraceae</taxon>
        <taxon>Xanthomonas</taxon>
    </lineage>
</organism>
<evidence type="ECO:0000259" key="8">
    <source>
        <dbReference type="Pfam" id="PF01743"/>
    </source>
</evidence>
<keyword evidence="4" id="KW-0548">Nucleotidyltransferase</keyword>
<dbReference type="SUPFAM" id="SSF81301">
    <property type="entry name" value="Nucleotidyltransferase"/>
    <property type="match status" value="1"/>
</dbReference>
<feature type="domain" description="Poly A polymerase head" evidence="8">
    <location>
        <begin position="45"/>
        <end position="178"/>
    </location>
</feature>
<dbReference type="RefSeq" id="WP_206230903.1">
    <property type="nucleotide sequence ID" value="NZ_JAFIWB010000031.1"/>
</dbReference>
<name>A0ABS3B7D3_9XANT</name>
<accession>A0ABS3B7D3</accession>
<comment type="cofactor">
    <cofactor evidence="1">
        <name>Mg(2+)</name>
        <dbReference type="ChEBI" id="CHEBI:18420"/>
    </cofactor>
</comment>
<keyword evidence="6" id="KW-0460">Magnesium</keyword>
<evidence type="ECO:0000313" key="9">
    <source>
        <dbReference type="EMBL" id="MBN6104472.1"/>
    </source>
</evidence>
<dbReference type="InterPro" id="IPR002646">
    <property type="entry name" value="PolA_pol_head_dom"/>
</dbReference>
<evidence type="ECO:0000256" key="7">
    <source>
        <dbReference type="RuleBase" id="RU003953"/>
    </source>
</evidence>
<keyword evidence="2 7" id="KW-0808">Transferase</keyword>
<dbReference type="Pfam" id="PF01743">
    <property type="entry name" value="PolyA_pol"/>
    <property type="match status" value="1"/>
</dbReference>
<gene>
    <name evidence="9" type="ORF">JR064_20100</name>
</gene>
<dbReference type="InterPro" id="IPR043519">
    <property type="entry name" value="NT_sf"/>
</dbReference>
<evidence type="ECO:0000256" key="3">
    <source>
        <dbReference type="ARBA" id="ARBA00022694"/>
    </source>
</evidence>
<evidence type="ECO:0000256" key="2">
    <source>
        <dbReference type="ARBA" id="ARBA00022679"/>
    </source>
</evidence>
<evidence type="ECO:0000313" key="10">
    <source>
        <dbReference type="Proteomes" id="UP000695802"/>
    </source>
</evidence>
<dbReference type="InterPro" id="IPR050264">
    <property type="entry name" value="Bact_CCA-adding_enz_type3_sf"/>
</dbReference>
<keyword evidence="5" id="KW-0479">Metal-binding</keyword>
<keyword evidence="7" id="KW-0694">RNA-binding</keyword>
<keyword evidence="10" id="KW-1185">Reference proteome</keyword>